<organism evidence="2 3">
    <name type="scientific">Asaia bogorensis</name>
    <dbReference type="NCBI Taxonomy" id="91915"/>
    <lineage>
        <taxon>Bacteria</taxon>
        <taxon>Pseudomonadati</taxon>
        <taxon>Pseudomonadota</taxon>
        <taxon>Alphaproteobacteria</taxon>
        <taxon>Acetobacterales</taxon>
        <taxon>Acetobacteraceae</taxon>
        <taxon>Asaia</taxon>
    </lineage>
</organism>
<protein>
    <submittedName>
        <fullName evidence="2">Uncharacterized protein</fullName>
    </submittedName>
</protein>
<name>A0A060QJF1_9PROT</name>
<proteinExistence type="predicted"/>
<feature type="compositionally biased region" description="Basic residues" evidence="1">
    <location>
        <begin position="1"/>
        <end position="11"/>
    </location>
</feature>
<evidence type="ECO:0000313" key="3">
    <source>
        <dbReference type="Proteomes" id="UP000027583"/>
    </source>
</evidence>
<feature type="region of interest" description="Disordered" evidence="1">
    <location>
        <begin position="1"/>
        <end position="37"/>
    </location>
</feature>
<reference evidence="2 3" key="2">
    <citation type="journal article" date="2014" name="PLoS ONE">
        <title>Evolution of mitochondria reconstructed from the energy metabolism of living bacteria.</title>
        <authorList>
            <person name="Degli Esposti M."/>
            <person name="Chouaia B."/>
            <person name="Comandatore F."/>
            <person name="Crotti E."/>
            <person name="Sassera D."/>
            <person name="Lievens P.M."/>
            <person name="Daffonchio D."/>
            <person name="Bandi C."/>
        </authorList>
    </citation>
    <scope>NUCLEOTIDE SEQUENCE [LARGE SCALE GENOMIC DNA]</scope>
    <source>
        <strain evidence="2 3">SF2.1</strain>
    </source>
</reference>
<feature type="compositionally biased region" description="Basic and acidic residues" evidence="1">
    <location>
        <begin position="25"/>
        <end position="37"/>
    </location>
</feature>
<gene>
    <name evidence="2" type="ORF">ASAP_0867</name>
</gene>
<dbReference type="EMBL" id="CBLX010000005">
    <property type="protein sequence ID" value="CDG38912.1"/>
    <property type="molecule type" value="Genomic_DNA"/>
</dbReference>
<accession>A0A060QJF1</accession>
<sequence length="37" mass="4269">MPTHRLRRLRRSGFPLSPPSSVWRRSTDAFETAGRDA</sequence>
<comment type="caution">
    <text evidence="2">The sequence shown here is derived from an EMBL/GenBank/DDBJ whole genome shotgun (WGS) entry which is preliminary data.</text>
</comment>
<dbReference type="AlphaFoldDB" id="A0A060QJF1"/>
<evidence type="ECO:0000256" key="1">
    <source>
        <dbReference type="SAM" id="MobiDB-lite"/>
    </source>
</evidence>
<reference evidence="2 3" key="1">
    <citation type="journal article" date="2014" name="Genome Biol. Evol.">
        <title>Acetic acid bacteria genomes reveal functional traits for adaptation to life in insect guts.</title>
        <authorList>
            <person name="Chouaia B."/>
            <person name="Gaiarsa S."/>
            <person name="Crotti E."/>
            <person name="Comandatore F."/>
            <person name="Degli Esposti M."/>
            <person name="Ricci I."/>
            <person name="Alma A."/>
            <person name="Favia G."/>
            <person name="Bandi C."/>
            <person name="Daffonchio D."/>
        </authorList>
    </citation>
    <scope>NUCLEOTIDE SEQUENCE [LARGE SCALE GENOMIC DNA]</scope>
    <source>
        <strain evidence="2 3">SF2.1</strain>
    </source>
</reference>
<dbReference type="Proteomes" id="UP000027583">
    <property type="component" value="Unassembled WGS sequence"/>
</dbReference>
<evidence type="ECO:0000313" key="2">
    <source>
        <dbReference type="EMBL" id="CDG38912.1"/>
    </source>
</evidence>